<dbReference type="Gene3D" id="3.40.50.1820">
    <property type="entry name" value="alpha/beta hydrolase"/>
    <property type="match status" value="1"/>
</dbReference>
<dbReference type="InterPro" id="IPR000073">
    <property type="entry name" value="AB_hydrolase_1"/>
</dbReference>
<reference evidence="2 3" key="1">
    <citation type="submission" date="2023-10" db="EMBL/GenBank/DDBJ databases">
        <title>Development of a sustainable strategy for remediation of hydrocarbon-contaminated territories based on the waste exchange concept.</title>
        <authorList>
            <person name="Krivoruchko A."/>
        </authorList>
    </citation>
    <scope>NUCLEOTIDE SEQUENCE [LARGE SCALE GENOMIC DNA]</scope>
    <source>
        <strain evidence="2 3">IEGM 60</strain>
    </source>
</reference>
<dbReference type="InterPro" id="IPR050228">
    <property type="entry name" value="Carboxylesterase_BioH"/>
</dbReference>
<feature type="domain" description="AB hydrolase-1" evidence="1">
    <location>
        <begin position="31"/>
        <end position="245"/>
    </location>
</feature>
<evidence type="ECO:0000313" key="3">
    <source>
        <dbReference type="Proteomes" id="UP001185737"/>
    </source>
</evidence>
<protein>
    <submittedName>
        <fullName evidence="2">Alpha/beta fold hydrolase</fullName>
    </submittedName>
</protein>
<organism evidence="2 3">
    <name type="scientific">Rhodococcus jostii</name>
    <dbReference type="NCBI Taxonomy" id="132919"/>
    <lineage>
        <taxon>Bacteria</taxon>
        <taxon>Bacillati</taxon>
        <taxon>Actinomycetota</taxon>
        <taxon>Actinomycetes</taxon>
        <taxon>Mycobacteriales</taxon>
        <taxon>Nocardiaceae</taxon>
        <taxon>Rhodococcus</taxon>
    </lineage>
</organism>
<proteinExistence type="predicted"/>
<keyword evidence="2" id="KW-0378">Hydrolase</keyword>
<dbReference type="GO" id="GO:0016787">
    <property type="term" value="F:hydrolase activity"/>
    <property type="evidence" value="ECO:0007669"/>
    <property type="project" value="UniProtKB-KW"/>
</dbReference>
<dbReference type="InterPro" id="IPR029058">
    <property type="entry name" value="AB_hydrolase_fold"/>
</dbReference>
<dbReference type="PANTHER" id="PTHR43194:SF2">
    <property type="entry name" value="PEROXISOMAL MEMBRANE PROTEIN LPX1"/>
    <property type="match status" value="1"/>
</dbReference>
<gene>
    <name evidence="2" type="ORF">R3Q59_24230</name>
</gene>
<dbReference type="PANTHER" id="PTHR43194">
    <property type="entry name" value="HYDROLASE ALPHA/BETA FOLD FAMILY"/>
    <property type="match status" value="1"/>
</dbReference>
<comment type="caution">
    <text evidence="2">The sequence shown here is derived from an EMBL/GenBank/DDBJ whole genome shotgun (WGS) entry which is preliminary data.</text>
</comment>
<evidence type="ECO:0000259" key="1">
    <source>
        <dbReference type="Pfam" id="PF12697"/>
    </source>
</evidence>
<keyword evidence="3" id="KW-1185">Reference proteome</keyword>
<dbReference type="EMBL" id="JAWLKA010000014">
    <property type="protein sequence ID" value="MDV6283607.1"/>
    <property type="molecule type" value="Genomic_DNA"/>
</dbReference>
<dbReference type="Pfam" id="PF12697">
    <property type="entry name" value="Abhydrolase_6"/>
    <property type="match status" value="1"/>
</dbReference>
<dbReference type="RefSeq" id="WP_317569785.1">
    <property type="nucleotide sequence ID" value="NZ_JAWLKA010000014.1"/>
</dbReference>
<sequence>MKTMMLPATGMEPALEIVHAPATGVADRSPLLFVHGLGHGAWCWHNWLEAAAAAGHQAYALSFRGHGGSEGSVAGARLRDYVADTVRAATSIADGKGVLIGHSLGGLIVQHALPVIKPAAAVLLASISAHPAIGTAISVVRHDPIQGLRLVAGLPLHLGPDMLFTGLDAASAAAAMVRMTPESALVQYQLLARTPAPLPSPSIPVLSVATTDDRVVPIRATRATARRYGATIRELEGIGHDMMLDAGWQTAWDVVDQWLYSQAVAPT</sequence>
<dbReference type="SUPFAM" id="SSF53474">
    <property type="entry name" value="alpha/beta-Hydrolases"/>
    <property type="match status" value="1"/>
</dbReference>
<evidence type="ECO:0000313" key="2">
    <source>
        <dbReference type="EMBL" id="MDV6283607.1"/>
    </source>
</evidence>
<dbReference type="Proteomes" id="UP001185737">
    <property type="component" value="Unassembled WGS sequence"/>
</dbReference>
<name>A0ABU4CJX3_RHOJO</name>
<accession>A0ABU4CJX3</accession>